<dbReference type="Gene3D" id="3.40.50.300">
    <property type="entry name" value="P-loop containing nucleotide triphosphate hydrolases"/>
    <property type="match status" value="1"/>
</dbReference>
<dbReference type="Pfam" id="PF01926">
    <property type="entry name" value="MMR_HSR1"/>
    <property type="match status" value="1"/>
</dbReference>
<dbReference type="AlphaFoldDB" id="A0A9W5WUJ6"/>
<dbReference type="OrthoDB" id="8954335at2759"/>
<evidence type="ECO:0000256" key="3">
    <source>
        <dbReference type="SAM" id="MobiDB-lite"/>
    </source>
</evidence>
<dbReference type="InterPro" id="IPR015946">
    <property type="entry name" value="KH_dom-like_a/b"/>
</dbReference>
<evidence type="ECO:0000256" key="1">
    <source>
        <dbReference type="ARBA" id="ARBA00022741"/>
    </source>
</evidence>
<dbReference type="InterPro" id="IPR027417">
    <property type="entry name" value="P-loop_NTPase"/>
</dbReference>
<feature type="region of interest" description="Disordered" evidence="3">
    <location>
        <begin position="210"/>
        <end position="231"/>
    </location>
</feature>
<dbReference type="Pfam" id="PF14714">
    <property type="entry name" value="KH_dom-like"/>
    <property type="match status" value="1"/>
</dbReference>
<evidence type="ECO:0000313" key="7">
    <source>
        <dbReference type="Proteomes" id="UP001057455"/>
    </source>
</evidence>
<keyword evidence="1" id="KW-0547">Nucleotide-binding</keyword>
<dbReference type="GO" id="GO:0005525">
    <property type="term" value="F:GTP binding"/>
    <property type="evidence" value="ECO:0007669"/>
    <property type="project" value="UniProtKB-KW"/>
</dbReference>
<feature type="domain" description="GTPase Der C-terminal KH-domain-like" evidence="5">
    <location>
        <begin position="539"/>
        <end position="619"/>
    </location>
</feature>
<proteinExistence type="predicted"/>
<reference evidence="6" key="1">
    <citation type="submission" date="2019-12" db="EMBL/GenBank/DDBJ databases">
        <title>Genome sequence of Babesia ovis.</title>
        <authorList>
            <person name="Yamagishi J."/>
            <person name="Sevinc F."/>
            <person name="Xuan X."/>
        </authorList>
    </citation>
    <scope>NUCLEOTIDE SEQUENCE</scope>
    <source>
        <strain evidence="6">Selcuk</strain>
    </source>
</reference>
<accession>A0A9W5WUJ6</accession>
<evidence type="ECO:0000259" key="5">
    <source>
        <dbReference type="Pfam" id="PF14714"/>
    </source>
</evidence>
<feature type="domain" description="G" evidence="4">
    <location>
        <begin position="3"/>
        <end position="124"/>
    </location>
</feature>
<dbReference type="InterPro" id="IPR032859">
    <property type="entry name" value="KH_dom-like"/>
</dbReference>
<dbReference type="EMBL" id="BLIY01000008">
    <property type="protein sequence ID" value="GFE53981.1"/>
    <property type="molecule type" value="Genomic_DNA"/>
</dbReference>
<evidence type="ECO:0000259" key="4">
    <source>
        <dbReference type="Pfam" id="PF01926"/>
    </source>
</evidence>
<protein>
    <submittedName>
        <fullName evidence="6">Ribosome biogenesis related GTPase, putative</fullName>
    </submittedName>
</protein>
<name>A0A9W5WUJ6_BABOV</name>
<keyword evidence="2" id="KW-0342">GTP-binding</keyword>
<dbReference type="PANTHER" id="PTHR43834:SF6">
    <property type="entry name" value="GTPASE DER"/>
    <property type="match status" value="1"/>
</dbReference>
<keyword evidence="7" id="KW-1185">Reference proteome</keyword>
<dbReference type="SUPFAM" id="SSF52540">
    <property type="entry name" value="P-loop containing nucleoside triphosphate hydrolases"/>
    <property type="match status" value="2"/>
</dbReference>
<dbReference type="InterPro" id="IPR006073">
    <property type="entry name" value="GTP-bd"/>
</dbReference>
<evidence type="ECO:0000256" key="2">
    <source>
        <dbReference type="ARBA" id="ARBA00023134"/>
    </source>
</evidence>
<organism evidence="6 7">
    <name type="scientific">Babesia ovis</name>
    <dbReference type="NCBI Taxonomy" id="5869"/>
    <lineage>
        <taxon>Eukaryota</taxon>
        <taxon>Sar</taxon>
        <taxon>Alveolata</taxon>
        <taxon>Apicomplexa</taxon>
        <taxon>Aconoidasida</taxon>
        <taxon>Piroplasmida</taxon>
        <taxon>Babesiidae</taxon>
        <taxon>Babesia</taxon>
    </lineage>
</organism>
<feature type="compositionally biased region" description="Basic and acidic residues" evidence="3">
    <location>
        <begin position="212"/>
        <end position="221"/>
    </location>
</feature>
<dbReference type="Gene3D" id="3.30.300.20">
    <property type="match status" value="1"/>
</dbReference>
<feature type="compositionally biased region" description="Acidic residues" evidence="3">
    <location>
        <begin position="222"/>
        <end position="231"/>
    </location>
</feature>
<evidence type="ECO:0000313" key="6">
    <source>
        <dbReference type="EMBL" id="GFE53981.1"/>
    </source>
</evidence>
<dbReference type="Proteomes" id="UP001057455">
    <property type="component" value="Unassembled WGS sequence"/>
</dbReference>
<dbReference type="PANTHER" id="PTHR43834">
    <property type="entry name" value="GTPASE DER"/>
    <property type="match status" value="1"/>
</dbReference>
<sequence>MIVTLLGRSNVGKSSLFNALASSQVAIPNFMKSLVSEQPGTTRNAKYGQVYIKGRRITLVDTGGIESIFSQSTGGNNAHKIYHSSHILDNAVKTAENSDMVLFVVDGQEGITPLDIKIASKLRQLSGGVSGNLRLKLIVNKLDREGSDEYYEALSKCLSDCYSLGLGEPIFVSTHSRDGAQKIRNIISKTLNVSCSESIRRLEQLALTESLPKLDGEPQEKDQDDSGQDPDEIEIDKSIRLCSSVKSAFLPNDRWIRHLTNICDSVPFATETDGKYVVPSALSPGEMLAKMYIPRESTISKGFENGVNNTTEDLGKQGIDEATRNAKNQKDPKVIRPLRVTLLGTVGNCQKKLIGYLSGKANNPEVDVDIEDTLSPNWHQYYGEWKRLEAGETLSQPVEIFLAAALNLGGSLGKVSSIQTLNLIRRADIVIMCIGETDQRNPWKVALTKKEASWMTRVLRLHKPVVVVTPVSQSPNRKMVFDSTHKSLEVESIPIHPFRMTKQEIENVTHEEAPPEYHNRLIKKIQKDVLSLIDRGEKRIETSSLNKWLRSFLEKWPPPWHDGSKVNVKFAAQCSCSPPTFVIWSNVCGVFPQHYMRQIKRAMSEEFGFHGVPLKFILRTTAQPKSTSRRDNLSWKRKLHNI</sequence>
<gene>
    <name evidence="6" type="ORF">BaOVIS_013850</name>
</gene>
<comment type="caution">
    <text evidence="6">The sequence shown here is derived from an EMBL/GenBank/DDBJ whole genome shotgun (WGS) entry which is preliminary data.</text>
</comment>